<dbReference type="EMBL" id="SJOL01009319">
    <property type="protein sequence ID" value="TGZ58187.1"/>
    <property type="molecule type" value="Genomic_DNA"/>
</dbReference>
<reference evidence="2 3" key="1">
    <citation type="journal article" date="2019" name="BMC Genomics">
        <title>New insights from Opisthorchis felineus genome: update on genomics of the epidemiologically important liver flukes.</title>
        <authorList>
            <person name="Ershov N.I."/>
            <person name="Mordvinov V.A."/>
            <person name="Prokhortchouk E.B."/>
            <person name="Pakharukova M.Y."/>
            <person name="Gunbin K.V."/>
            <person name="Ustyantsev K."/>
            <person name="Genaev M.A."/>
            <person name="Blinov A.G."/>
            <person name="Mazur A."/>
            <person name="Boulygina E."/>
            <person name="Tsygankova S."/>
            <person name="Khrameeva E."/>
            <person name="Chekanov N."/>
            <person name="Fan G."/>
            <person name="Xiao A."/>
            <person name="Zhang H."/>
            <person name="Xu X."/>
            <person name="Yang H."/>
            <person name="Solovyev V."/>
            <person name="Lee S.M."/>
            <person name="Liu X."/>
            <person name="Afonnikov D.A."/>
            <person name="Skryabin K.G."/>
        </authorList>
    </citation>
    <scope>NUCLEOTIDE SEQUENCE [LARGE SCALE GENOMIC DNA]</scope>
    <source>
        <strain evidence="2">AK-0245</strain>
        <tissue evidence="2">Whole organism</tissue>
    </source>
</reference>
<protein>
    <submittedName>
        <fullName evidence="2">Uncharacterized protein</fullName>
    </submittedName>
</protein>
<evidence type="ECO:0000313" key="3">
    <source>
        <dbReference type="Proteomes" id="UP000308267"/>
    </source>
</evidence>
<evidence type="ECO:0000313" key="2">
    <source>
        <dbReference type="EMBL" id="TGZ58187.1"/>
    </source>
</evidence>
<comment type="caution">
    <text evidence="2">The sequence shown here is derived from an EMBL/GenBank/DDBJ whole genome shotgun (WGS) entry which is preliminary data.</text>
</comment>
<keyword evidence="1" id="KW-0472">Membrane</keyword>
<name>A0A4S2LD28_OPIFE</name>
<accession>A0A4S2LD28</accession>
<feature type="transmembrane region" description="Helical" evidence="1">
    <location>
        <begin position="45"/>
        <end position="67"/>
    </location>
</feature>
<keyword evidence="1" id="KW-0812">Transmembrane</keyword>
<keyword evidence="1" id="KW-1133">Transmembrane helix</keyword>
<gene>
    <name evidence="2" type="ORF">CRM22_009694</name>
</gene>
<dbReference type="AlphaFoldDB" id="A0A4S2LD28"/>
<organism evidence="2 3">
    <name type="scientific">Opisthorchis felineus</name>
    <dbReference type="NCBI Taxonomy" id="147828"/>
    <lineage>
        <taxon>Eukaryota</taxon>
        <taxon>Metazoa</taxon>
        <taxon>Spiralia</taxon>
        <taxon>Lophotrochozoa</taxon>
        <taxon>Platyhelminthes</taxon>
        <taxon>Trematoda</taxon>
        <taxon>Digenea</taxon>
        <taxon>Opisthorchiida</taxon>
        <taxon>Opisthorchiata</taxon>
        <taxon>Opisthorchiidae</taxon>
        <taxon>Opisthorchis</taxon>
    </lineage>
</organism>
<dbReference type="Proteomes" id="UP000308267">
    <property type="component" value="Unassembled WGS sequence"/>
</dbReference>
<sequence length="127" mass="14612">MCFGRPGIRFRRCLLQQLYGSIERDSQDDGFHGVVVLPVVARVKMLVLMMMMVMMMMMMMMMMMIMVRKRKSLSSWCKGPGPLSSLFQLLSSPYFLAGPYFFRTVSAMNDTVLRGRAQRLTSKSFQA</sequence>
<proteinExistence type="predicted"/>
<evidence type="ECO:0000256" key="1">
    <source>
        <dbReference type="SAM" id="Phobius"/>
    </source>
</evidence>
<keyword evidence="3" id="KW-1185">Reference proteome</keyword>